<evidence type="ECO:0000313" key="1">
    <source>
        <dbReference type="EMBL" id="PTN05600.1"/>
    </source>
</evidence>
<dbReference type="RefSeq" id="WP_107823706.1">
    <property type="nucleotide sequence ID" value="NZ_OY782574.1"/>
</dbReference>
<reference evidence="1 2" key="1">
    <citation type="submission" date="2018-04" db="EMBL/GenBank/DDBJ databases">
        <title>Genomic Encyclopedia of Archaeal and Bacterial Type Strains, Phase II (KMG-II): from individual species to whole genera.</title>
        <authorList>
            <person name="Goeker M."/>
        </authorList>
    </citation>
    <scope>NUCLEOTIDE SEQUENCE [LARGE SCALE GENOMIC DNA]</scope>
    <source>
        <strain evidence="1 2">DSM 28823</strain>
    </source>
</reference>
<proteinExistence type="predicted"/>
<evidence type="ECO:0000313" key="2">
    <source>
        <dbReference type="Proteomes" id="UP000243525"/>
    </source>
</evidence>
<gene>
    <name evidence="1" type="ORF">C8N47_12619</name>
</gene>
<comment type="caution">
    <text evidence="1">The sequence shown here is derived from an EMBL/GenBank/DDBJ whole genome shotgun (WGS) entry which is preliminary data.</text>
</comment>
<dbReference type="EMBL" id="QAAD01000026">
    <property type="protein sequence ID" value="PTN05600.1"/>
    <property type="molecule type" value="Genomic_DNA"/>
</dbReference>
<sequence length="175" mass="20059">MMFRNVKLLSWLVAILLVTNLATIITVIYHTRTESKVITNKGDEHVPGDRRTRYFKEQLHLTDEQLVPFREANRRFNRRTRALTDHLSDQRSAMLRELFSDAADQKVLAAIAAGVGADHEQLKLATCEFYLELKSLCTEEQKEQLAAIFQSLLDAEEKVQLPGKKHRNGKGRLAE</sequence>
<name>A0A2T5BXL0_9BACT</name>
<dbReference type="OrthoDB" id="792900at2"/>
<accession>A0A2T5BXL0</accession>
<dbReference type="Gene3D" id="1.20.120.1490">
    <property type="match status" value="1"/>
</dbReference>
<keyword evidence="2" id="KW-1185">Reference proteome</keyword>
<dbReference type="AlphaFoldDB" id="A0A2T5BXL0"/>
<organism evidence="1 2">
    <name type="scientific">Mangrovibacterium marinum</name>
    <dbReference type="NCBI Taxonomy" id="1639118"/>
    <lineage>
        <taxon>Bacteria</taxon>
        <taxon>Pseudomonadati</taxon>
        <taxon>Bacteroidota</taxon>
        <taxon>Bacteroidia</taxon>
        <taxon>Marinilabiliales</taxon>
        <taxon>Prolixibacteraceae</taxon>
        <taxon>Mangrovibacterium</taxon>
    </lineage>
</organism>
<dbReference type="Proteomes" id="UP000243525">
    <property type="component" value="Unassembled WGS sequence"/>
</dbReference>
<protein>
    <submittedName>
        <fullName evidence="1">Heavy-metal resistance protein</fullName>
    </submittedName>
</protein>